<protein>
    <submittedName>
        <fullName evidence="5">Uncharacterized protein</fullName>
    </submittedName>
</protein>
<comment type="caution">
    <text evidence="5">The sequence shown here is derived from an EMBL/GenBank/DDBJ whole genome shotgun (WGS) entry which is preliminary data.</text>
</comment>
<proteinExistence type="inferred from homology"/>
<feature type="chain" id="PRO_5043608001" evidence="4">
    <location>
        <begin position="31"/>
        <end position="85"/>
    </location>
</feature>
<feature type="signal peptide" evidence="4">
    <location>
        <begin position="1"/>
        <end position="30"/>
    </location>
</feature>
<comment type="similarity">
    <text evidence="1">Belongs to the protease inhibitor I20 (potato type II proteinase inhibitor) family.</text>
</comment>
<evidence type="ECO:0000256" key="2">
    <source>
        <dbReference type="ARBA" id="ARBA00022690"/>
    </source>
</evidence>
<keyword evidence="2" id="KW-0646">Protease inhibitor</keyword>
<gene>
    <name evidence="5" type="ORF">RHGRI_038649</name>
</gene>
<accession>A0AAV6HMQ7</accession>
<keyword evidence="3" id="KW-0722">Serine protease inhibitor</keyword>
<dbReference type="GO" id="GO:0004867">
    <property type="term" value="F:serine-type endopeptidase inhibitor activity"/>
    <property type="evidence" value="ECO:0007669"/>
    <property type="project" value="UniProtKB-KW"/>
</dbReference>
<evidence type="ECO:0000313" key="6">
    <source>
        <dbReference type="Proteomes" id="UP000823749"/>
    </source>
</evidence>
<keyword evidence="6" id="KW-1185">Reference proteome</keyword>
<dbReference type="SUPFAM" id="SSF100897">
    <property type="entry name" value="Plant proteinase inhibitors"/>
    <property type="match status" value="1"/>
</dbReference>
<dbReference type="Pfam" id="PF02428">
    <property type="entry name" value="Prot_inhib_II"/>
    <property type="match status" value="1"/>
</dbReference>
<dbReference type="Proteomes" id="UP000823749">
    <property type="component" value="Unassembled WGS sequence"/>
</dbReference>
<reference evidence="5" key="1">
    <citation type="submission" date="2020-08" db="EMBL/GenBank/DDBJ databases">
        <title>Plant Genome Project.</title>
        <authorList>
            <person name="Zhang R.-G."/>
        </authorList>
    </citation>
    <scope>NUCLEOTIDE SEQUENCE</scope>
    <source>
        <strain evidence="5">WSP0</strain>
        <tissue evidence="5">Leaf</tissue>
    </source>
</reference>
<evidence type="ECO:0000256" key="1">
    <source>
        <dbReference type="ARBA" id="ARBA00007766"/>
    </source>
</evidence>
<organism evidence="5 6">
    <name type="scientific">Rhododendron griersonianum</name>
    <dbReference type="NCBI Taxonomy" id="479676"/>
    <lineage>
        <taxon>Eukaryota</taxon>
        <taxon>Viridiplantae</taxon>
        <taxon>Streptophyta</taxon>
        <taxon>Embryophyta</taxon>
        <taxon>Tracheophyta</taxon>
        <taxon>Spermatophyta</taxon>
        <taxon>Magnoliopsida</taxon>
        <taxon>eudicotyledons</taxon>
        <taxon>Gunneridae</taxon>
        <taxon>Pentapetalae</taxon>
        <taxon>asterids</taxon>
        <taxon>Ericales</taxon>
        <taxon>Ericaceae</taxon>
        <taxon>Ericoideae</taxon>
        <taxon>Rhodoreae</taxon>
        <taxon>Rhododendron</taxon>
    </lineage>
</organism>
<dbReference type="PANTHER" id="PTHR33832">
    <property type="entry name" value="SERINE-TYPE ENDOPEPTIDASE INHIBITOR"/>
    <property type="match status" value="1"/>
</dbReference>
<sequence length="85" mass="9363">MAANRNIGVLFLLLICGMILFLSAATPAYARAKACPQFCKEAKYMRCKKTRHKKQSPACNCCFVAGKGCTIYYSDGTKSVCKKVK</sequence>
<dbReference type="AlphaFoldDB" id="A0AAV6HMQ7"/>
<dbReference type="PANTHER" id="PTHR33832:SF15">
    <property type="entry name" value="SERINE-TYPE ENDOPEPTIDASE INHIBITOR"/>
    <property type="match status" value="1"/>
</dbReference>
<evidence type="ECO:0000256" key="4">
    <source>
        <dbReference type="SAM" id="SignalP"/>
    </source>
</evidence>
<keyword evidence="4" id="KW-0732">Signal</keyword>
<dbReference type="InterPro" id="IPR051391">
    <property type="entry name" value="Protease_inhibitor_I20"/>
</dbReference>
<dbReference type="EMBL" id="JACTNZ010000031">
    <property type="protein sequence ID" value="KAG5512939.1"/>
    <property type="molecule type" value="Genomic_DNA"/>
</dbReference>
<evidence type="ECO:0000313" key="5">
    <source>
        <dbReference type="EMBL" id="KAG5512939.1"/>
    </source>
</evidence>
<dbReference type="Gene3D" id="3.30.60.30">
    <property type="match status" value="1"/>
</dbReference>
<name>A0AAV6HMQ7_9ERIC</name>
<evidence type="ECO:0000256" key="3">
    <source>
        <dbReference type="ARBA" id="ARBA00022900"/>
    </source>
</evidence>
<dbReference type="InterPro" id="IPR003465">
    <property type="entry name" value="Prot_inh_I20"/>
</dbReference>